<proteinExistence type="predicted"/>
<evidence type="ECO:0000256" key="1">
    <source>
        <dbReference type="SAM" id="MobiDB-lite"/>
    </source>
</evidence>
<protein>
    <submittedName>
        <fullName evidence="2">Uncharacterized protein</fullName>
    </submittedName>
</protein>
<keyword evidence="3" id="KW-1185">Reference proteome</keyword>
<dbReference type="Proteomes" id="UP000652761">
    <property type="component" value="Unassembled WGS sequence"/>
</dbReference>
<feature type="region of interest" description="Disordered" evidence="1">
    <location>
        <begin position="159"/>
        <end position="218"/>
    </location>
</feature>
<organism evidence="2 3">
    <name type="scientific">Colocasia esculenta</name>
    <name type="common">Wild taro</name>
    <name type="synonym">Arum esculentum</name>
    <dbReference type="NCBI Taxonomy" id="4460"/>
    <lineage>
        <taxon>Eukaryota</taxon>
        <taxon>Viridiplantae</taxon>
        <taxon>Streptophyta</taxon>
        <taxon>Embryophyta</taxon>
        <taxon>Tracheophyta</taxon>
        <taxon>Spermatophyta</taxon>
        <taxon>Magnoliopsida</taxon>
        <taxon>Liliopsida</taxon>
        <taxon>Araceae</taxon>
        <taxon>Aroideae</taxon>
        <taxon>Colocasieae</taxon>
        <taxon>Colocasia</taxon>
    </lineage>
</organism>
<gene>
    <name evidence="2" type="ORF">Taro_008416</name>
</gene>
<evidence type="ECO:0000313" key="2">
    <source>
        <dbReference type="EMBL" id="MQL76045.1"/>
    </source>
</evidence>
<reference evidence="2" key="1">
    <citation type="submission" date="2017-07" db="EMBL/GenBank/DDBJ databases">
        <title>Taro Niue Genome Assembly and Annotation.</title>
        <authorList>
            <person name="Atibalentja N."/>
            <person name="Keating K."/>
            <person name="Fields C.J."/>
        </authorList>
    </citation>
    <scope>NUCLEOTIDE SEQUENCE</scope>
    <source>
        <strain evidence="2">Niue_2</strain>
        <tissue evidence="2">Leaf</tissue>
    </source>
</reference>
<sequence length="249" mass="25946">MEALLRLSTYISTSTEDPPSKSSAPLAFFCCCCCCCCSMMLSSSSDAPPGAPLRIRQDDKFYCRLLSRESSSAAGSATPSFRVYYGVASGAVPFVWESQPGTPKHPCSSAAAAAAASDDRPPLTPPPSYQSGPLRTASPRKASHGPNLLRAIVPRLARRKHSGGGVVPPSPQASPSSSPASYFSPVGSPHCQDPRRQLSSARSPFSSMAAGGEGPAPRFTVRHGSHLGCGKMVKKALLSIVGHGSSRIV</sequence>
<dbReference type="AlphaFoldDB" id="A0A843TY78"/>
<accession>A0A843TY78</accession>
<dbReference type="PANTHER" id="PTHR33257:SF4">
    <property type="entry name" value="EXPRESSED PROTEIN"/>
    <property type="match status" value="1"/>
</dbReference>
<feature type="compositionally biased region" description="Low complexity" evidence="1">
    <location>
        <begin position="173"/>
        <end position="188"/>
    </location>
</feature>
<comment type="caution">
    <text evidence="2">The sequence shown here is derived from an EMBL/GenBank/DDBJ whole genome shotgun (WGS) entry which is preliminary data.</text>
</comment>
<feature type="compositionally biased region" description="Polar residues" evidence="1">
    <location>
        <begin position="197"/>
        <end position="206"/>
    </location>
</feature>
<feature type="region of interest" description="Disordered" evidence="1">
    <location>
        <begin position="106"/>
        <end position="147"/>
    </location>
</feature>
<dbReference type="EMBL" id="NMUH01000276">
    <property type="protein sequence ID" value="MQL76045.1"/>
    <property type="molecule type" value="Genomic_DNA"/>
</dbReference>
<evidence type="ECO:0000313" key="3">
    <source>
        <dbReference type="Proteomes" id="UP000652761"/>
    </source>
</evidence>
<dbReference type="PANTHER" id="PTHR33257">
    <property type="entry name" value="OS05G0165500 PROTEIN"/>
    <property type="match status" value="1"/>
</dbReference>
<dbReference type="OrthoDB" id="691043at2759"/>
<name>A0A843TY78_COLES</name>